<sequence>MPGLRAQPAGEGGQHRGLAGSVGPGQGQGLALVHGEGEVHPAFGDDHAAVQACHDCAPVRRPARRLSLRP</sequence>
<evidence type="ECO:0000313" key="2">
    <source>
        <dbReference type="EMBL" id="MFB9071758.1"/>
    </source>
</evidence>
<dbReference type="Proteomes" id="UP001589575">
    <property type="component" value="Unassembled WGS sequence"/>
</dbReference>
<accession>A0ABV5FZU1</accession>
<evidence type="ECO:0000256" key="1">
    <source>
        <dbReference type="SAM" id="MobiDB-lite"/>
    </source>
</evidence>
<reference evidence="2 3" key="1">
    <citation type="submission" date="2024-09" db="EMBL/GenBank/DDBJ databases">
        <authorList>
            <person name="Sun Q."/>
            <person name="Mori K."/>
        </authorList>
    </citation>
    <scope>NUCLEOTIDE SEQUENCE [LARGE SCALE GENOMIC DNA]</scope>
    <source>
        <strain evidence="2 3">CCM 7609</strain>
    </source>
</reference>
<keyword evidence="3" id="KW-1185">Reference proteome</keyword>
<name>A0ABV5FZU1_9MICC</name>
<feature type="region of interest" description="Disordered" evidence="1">
    <location>
        <begin position="1"/>
        <end position="37"/>
    </location>
</feature>
<dbReference type="EMBL" id="JBHMFI010000001">
    <property type="protein sequence ID" value="MFB9071758.1"/>
    <property type="molecule type" value="Genomic_DNA"/>
</dbReference>
<protein>
    <submittedName>
        <fullName evidence="2">Uncharacterized protein</fullName>
    </submittedName>
</protein>
<comment type="caution">
    <text evidence="2">The sequence shown here is derived from an EMBL/GenBank/DDBJ whole genome shotgun (WGS) entry which is preliminary data.</text>
</comment>
<evidence type="ECO:0000313" key="3">
    <source>
        <dbReference type="Proteomes" id="UP001589575"/>
    </source>
</evidence>
<organism evidence="2 3">
    <name type="scientific">Citricoccus parietis</name>
    <dbReference type="NCBI Taxonomy" id="592307"/>
    <lineage>
        <taxon>Bacteria</taxon>
        <taxon>Bacillati</taxon>
        <taxon>Actinomycetota</taxon>
        <taxon>Actinomycetes</taxon>
        <taxon>Micrococcales</taxon>
        <taxon>Micrococcaceae</taxon>
        <taxon>Citricoccus</taxon>
    </lineage>
</organism>
<gene>
    <name evidence="2" type="ORF">ACFFX0_11310</name>
</gene>
<proteinExistence type="predicted"/>